<comment type="caution">
    <text evidence="3">The sequence shown here is derived from an EMBL/GenBank/DDBJ whole genome shotgun (WGS) entry which is preliminary data.</text>
</comment>
<dbReference type="InterPro" id="IPR011992">
    <property type="entry name" value="EF-hand-dom_pair"/>
</dbReference>
<dbReference type="SMART" id="SM00054">
    <property type="entry name" value="EFh"/>
    <property type="match status" value="2"/>
</dbReference>
<protein>
    <recommendedName>
        <fullName evidence="2">EF-hand domain-containing protein</fullName>
    </recommendedName>
</protein>
<dbReference type="PROSITE" id="PS50222">
    <property type="entry name" value="EF_HAND_2"/>
    <property type="match status" value="2"/>
</dbReference>
<dbReference type="InterPro" id="IPR018247">
    <property type="entry name" value="EF_Hand_1_Ca_BS"/>
</dbReference>
<proteinExistence type="predicted"/>
<feature type="domain" description="EF-hand" evidence="2">
    <location>
        <begin position="1"/>
        <end position="34"/>
    </location>
</feature>
<feature type="domain" description="EF-hand" evidence="2">
    <location>
        <begin position="123"/>
        <end position="158"/>
    </location>
</feature>
<sequence>MTQLKINVKMIDVDADGVVSVEDVKLFMGSFYNSVDDFDTSPKRTNQTVQTNLSNNSSNIFSRDLSRDLLNLGLDKHLGSFSISKAQQNKVDVVTLLNPRAMKGSRGSGSREIDDERDSDKFLQNVQIEAFMDLYDRDGDDTVSFEEFDCITKGFVNRLRALNIIKNTDDNETNRVCSEMYCKLKRGRLDQNCTVDNIRENFFETFCTKNENSELYNEISELMLTFCTVHSSIVLRANTDVLNYQQESIIWGVLFAVGVLVTISLTLVISI</sequence>
<dbReference type="InterPro" id="IPR002048">
    <property type="entry name" value="EF_hand_dom"/>
</dbReference>
<keyword evidence="1" id="KW-0812">Transmembrane</keyword>
<dbReference type="Proteomes" id="UP000594342">
    <property type="component" value="Unassembled WGS sequence"/>
</dbReference>
<feature type="transmembrane region" description="Helical" evidence="1">
    <location>
        <begin position="249"/>
        <end position="269"/>
    </location>
</feature>
<organism evidence="3 4">
    <name type="scientific">Yasminevirus sp. GU-2018</name>
    <dbReference type="NCBI Taxonomy" id="2420051"/>
    <lineage>
        <taxon>Viruses</taxon>
        <taxon>Varidnaviria</taxon>
        <taxon>Bamfordvirae</taxon>
        <taxon>Nucleocytoviricota</taxon>
        <taxon>Megaviricetes</taxon>
        <taxon>Imitervirales</taxon>
        <taxon>Mimiviridae</taxon>
        <taxon>Klosneuvirinae</taxon>
        <taxon>Yasminevirus</taxon>
        <taxon>Yasminevirus saudimassiliense</taxon>
    </lineage>
</organism>
<keyword evidence="4" id="KW-1185">Reference proteome</keyword>
<dbReference type="EMBL" id="UPSH01000001">
    <property type="protein sequence ID" value="VBB18603.1"/>
    <property type="molecule type" value="Genomic_DNA"/>
</dbReference>
<name>A0A5K0UAU5_9VIRU</name>
<dbReference type="PROSITE" id="PS00018">
    <property type="entry name" value="EF_HAND_1"/>
    <property type="match status" value="2"/>
</dbReference>
<gene>
    <name evidence="3" type="ORF">YASMINEVIRUS_1066</name>
</gene>
<reference evidence="3 4" key="1">
    <citation type="submission" date="2018-10" db="EMBL/GenBank/DDBJ databases">
        <authorList>
            <consortium name="IHU Genomes"/>
        </authorList>
    </citation>
    <scope>NUCLEOTIDE SEQUENCE [LARGE SCALE GENOMIC DNA]</scope>
    <source>
        <strain evidence="3 4">A1</strain>
    </source>
</reference>
<dbReference type="GO" id="GO:0005509">
    <property type="term" value="F:calcium ion binding"/>
    <property type="evidence" value="ECO:0007669"/>
    <property type="project" value="InterPro"/>
</dbReference>
<evidence type="ECO:0000313" key="4">
    <source>
        <dbReference type="Proteomes" id="UP000594342"/>
    </source>
</evidence>
<evidence type="ECO:0000313" key="3">
    <source>
        <dbReference type="EMBL" id="VBB18603.1"/>
    </source>
</evidence>
<evidence type="ECO:0000256" key="1">
    <source>
        <dbReference type="SAM" id="Phobius"/>
    </source>
</evidence>
<dbReference type="SUPFAM" id="SSF47473">
    <property type="entry name" value="EF-hand"/>
    <property type="match status" value="1"/>
</dbReference>
<evidence type="ECO:0000259" key="2">
    <source>
        <dbReference type="PROSITE" id="PS50222"/>
    </source>
</evidence>
<accession>A0A5K0UAU5</accession>
<dbReference type="Gene3D" id="1.10.238.10">
    <property type="entry name" value="EF-hand"/>
    <property type="match status" value="1"/>
</dbReference>
<keyword evidence="1" id="KW-0472">Membrane</keyword>
<keyword evidence="1" id="KW-1133">Transmembrane helix</keyword>